<dbReference type="PANTHER" id="PTHR30273">
    <property type="entry name" value="PERIPLASMIC SIGNAL SENSOR AND SIGMA FACTOR ACTIVATOR FECR-RELATED"/>
    <property type="match status" value="1"/>
</dbReference>
<keyword evidence="1" id="KW-0472">Membrane</keyword>
<gene>
    <name evidence="4" type="ORF">SAMN06265348_11570</name>
</gene>
<evidence type="ECO:0000259" key="2">
    <source>
        <dbReference type="Pfam" id="PF04773"/>
    </source>
</evidence>
<dbReference type="GO" id="GO:0016989">
    <property type="term" value="F:sigma factor antagonist activity"/>
    <property type="evidence" value="ECO:0007669"/>
    <property type="project" value="TreeGrafter"/>
</dbReference>
<dbReference type="PANTHER" id="PTHR30273:SF2">
    <property type="entry name" value="PROTEIN FECR"/>
    <property type="match status" value="1"/>
</dbReference>
<organism evidence="4 5">
    <name type="scientific">Pedobacter westerhofensis</name>
    <dbReference type="NCBI Taxonomy" id="425512"/>
    <lineage>
        <taxon>Bacteria</taxon>
        <taxon>Pseudomonadati</taxon>
        <taxon>Bacteroidota</taxon>
        <taxon>Sphingobacteriia</taxon>
        <taxon>Sphingobacteriales</taxon>
        <taxon>Sphingobacteriaceae</taxon>
        <taxon>Pedobacter</taxon>
    </lineage>
</organism>
<keyword evidence="1" id="KW-1133">Transmembrane helix</keyword>
<dbReference type="OrthoDB" id="1452822at2"/>
<evidence type="ECO:0000313" key="5">
    <source>
        <dbReference type="Proteomes" id="UP000320300"/>
    </source>
</evidence>
<dbReference type="EMBL" id="FXTN01000015">
    <property type="protein sequence ID" value="SMO97942.1"/>
    <property type="molecule type" value="Genomic_DNA"/>
</dbReference>
<dbReference type="Proteomes" id="UP000320300">
    <property type="component" value="Unassembled WGS sequence"/>
</dbReference>
<accession>A0A521FP51</accession>
<dbReference type="RefSeq" id="WP_142530880.1">
    <property type="nucleotide sequence ID" value="NZ_CBCSJO010000014.1"/>
</dbReference>
<dbReference type="AlphaFoldDB" id="A0A521FP51"/>
<dbReference type="Pfam" id="PF16344">
    <property type="entry name" value="FecR_C"/>
    <property type="match status" value="1"/>
</dbReference>
<dbReference type="Gene3D" id="2.60.120.1440">
    <property type="match status" value="1"/>
</dbReference>
<keyword evidence="1" id="KW-0812">Transmembrane</keyword>
<dbReference type="PIRSF" id="PIRSF018266">
    <property type="entry name" value="FecR"/>
    <property type="match status" value="1"/>
</dbReference>
<keyword evidence="5" id="KW-1185">Reference proteome</keyword>
<evidence type="ECO:0000313" key="4">
    <source>
        <dbReference type="EMBL" id="SMO97942.1"/>
    </source>
</evidence>
<protein>
    <submittedName>
        <fullName evidence="4">FecR family protein</fullName>
    </submittedName>
</protein>
<dbReference type="Gene3D" id="3.55.50.30">
    <property type="match status" value="1"/>
</dbReference>
<name>A0A521FP51_9SPHI</name>
<evidence type="ECO:0000256" key="1">
    <source>
        <dbReference type="SAM" id="Phobius"/>
    </source>
</evidence>
<feature type="domain" description="FecR protein" evidence="2">
    <location>
        <begin position="131"/>
        <end position="215"/>
    </location>
</feature>
<proteinExistence type="predicted"/>
<dbReference type="InterPro" id="IPR006860">
    <property type="entry name" value="FecR"/>
</dbReference>
<sequence>MEEFETNEEYIYSLIIDELDEMISPEQKHLLNKWRAMSPANEATYQEFVSIQHNIDLLYQKEAYSPDESWEVLNQKLEHDHSGRINVRRNRNLGTWLSIAASVLLLLSIGYYFVNNARYTVVTNDKDSMAKSLFLPDGTQLSLNAGASVRYISDDFNTNRKLQLLKGEVFVTVKHDSRYPFIVALGEVNARDIGTSFNIIKDQENISLTVEEGMVALEEPNTSQSVMLSKGITGRYSSETKKILAEQNQDVNYKAWADKKFVFTETPLQEVTRQLSKVYHTPITINGNDLKKKKLTAHLHYQTPDSALNVIAATLQCKLTTTKGGYMLSDN</sequence>
<dbReference type="Pfam" id="PF04773">
    <property type="entry name" value="FecR"/>
    <property type="match status" value="1"/>
</dbReference>
<reference evidence="4 5" key="1">
    <citation type="submission" date="2017-05" db="EMBL/GenBank/DDBJ databases">
        <authorList>
            <person name="Varghese N."/>
            <person name="Submissions S."/>
        </authorList>
    </citation>
    <scope>NUCLEOTIDE SEQUENCE [LARGE SCALE GENOMIC DNA]</scope>
    <source>
        <strain evidence="4 5">DSM 19036</strain>
    </source>
</reference>
<dbReference type="InterPro" id="IPR032508">
    <property type="entry name" value="FecR_C"/>
</dbReference>
<evidence type="ECO:0000259" key="3">
    <source>
        <dbReference type="Pfam" id="PF16344"/>
    </source>
</evidence>
<dbReference type="InterPro" id="IPR012373">
    <property type="entry name" value="Ferrdict_sens_TM"/>
</dbReference>
<feature type="domain" description="Protein FecR C-terminal" evidence="3">
    <location>
        <begin position="260"/>
        <end position="320"/>
    </location>
</feature>
<feature type="transmembrane region" description="Helical" evidence="1">
    <location>
        <begin position="93"/>
        <end position="114"/>
    </location>
</feature>